<evidence type="ECO:0000313" key="1">
    <source>
        <dbReference type="EMBL" id="TNN04662.1"/>
    </source>
</evidence>
<reference evidence="1 2" key="1">
    <citation type="submission" date="2019-03" db="EMBL/GenBank/DDBJ databases">
        <title>An improved genome assembly of the fluke Schistosoma japonicum.</title>
        <authorList>
            <person name="Hu W."/>
            <person name="Luo F."/>
            <person name="Yin M."/>
            <person name="Mo X."/>
            <person name="Sun C."/>
            <person name="Wu Q."/>
            <person name="Zhu B."/>
            <person name="Xiang M."/>
            <person name="Wang J."/>
            <person name="Wang Y."/>
            <person name="Zhang T."/>
            <person name="Xu B."/>
            <person name="Zheng H."/>
            <person name="Feng Z."/>
        </authorList>
    </citation>
    <scope>NUCLEOTIDE SEQUENCE [LARGE SCALE GENOMIC DNA]</scope>
    <source>
        <strain evidence="1">HuSjv2</strain>
        <tissue evidence="1">Worms</tissue>
    </source>
</reference>
<dbReference type="AlphaFoldDB" id="A0A4Z2CKC5"/>
<protein>
    <submittedName>
        <fullName evidence="1">Uncharacterized protein</fullName>
    </submittedName>
</protein>
<evidence type="ECO:0000313" key="2">
    <source>
        <dbReference type="Proteomes" id="UP000311919"/>
    </source>
</evidence>
<dbReference type="EMBL" id="SKCS01001217">
    <property type="protein sequence ID" value="TNN04662.1"/>
    <property type="molecule type" value="Genomic_DNA"/>
</dbReference>
<dbReference type="Proteomes" id="UP000311919">
    <property type="component" value="Unassembled WGS sequence"/>
</dbReference>
<accession>A0A4Z2CKC5</accession>
<sequence>MDSQMDDGTACLTKHCPLLEVDSLMFGVMTHSSGISVGLLCFGYNPTTSEMAEEEVRAFLGMDRHHMGPLCNANALLPPCASRRP</sequence>
<keyword evidence="2" id="KW-1185">Reference proteome</keyword>
<organism evidence="1 2">
    <name type="scientific">Schistosoma japonicum</name>
    <name type="common">Blood fluke</name>
    <dbReference type="NCBI Taxonomy" id="6182"/>
    <lineage>
        <taxon>Eukaryota</taxon>
        <taxon>Metazoa</taxon>
        <taxon>Spiralia</taxon>
        <taxon>Lophotrochozoa</taxon>
        <taxon>Platyhelminthes</taxon>
        <taxon>Trematoda</taxon>
        <taxon>Digenea</taxon>
        <taxon>Strigeidida</taxon>
        <taxon>Schistosomatoidea</taxon>
        <taxon>Schistosomatidae</taxon>
        <taxon>Schistosoma</taxon>
    </lineage>
</organism>
<comment type="caution">
    <text evidence="1">The sequence shown here is derived from an EMBL/GenBank/DDBJ whole genome shotgun (WGS) entry which is preliminary data.</text>
</comment>
<proteinExistence type="predicted"/>
<gene>
    <name evidence="1" type="ORF">EWB00_000699</name>
</gene>
<name>A0A4Z2CKC5_SCHJA</name>